<proteinExistence type="predicted"/>
<dbReference type="EMBL" id="JAXCGZ010001969">
    <property type="protein sequence ID" value="KAK7084827.1"/>
    <property type="molecule type" value="Genomic_DNA"/>
</dbReference>
<accession>A0AAN8XJS5</accession>
<name>A0AAN8XJS5_HALRR</name>
<protein>
    <submittedName>
        <fullName evidence="1">Uncharacterized protein</fullName>
    </submittedName>
</protein>
<keyword evidence="2" id="KW-1185">Reference proteome</keyword>
<reference evidence="1 2" key="1">
    <citation type="submission" date="2023-11" db="EMBL/GenBank/DDBJ databases">
        <title>Halocaridina rubra genome assembly.</title>
        <authorList>
            <person name="Smith C."/>
        </authorList>
    </citation>
    <scope>NUCLEOTIDE SEQUENCE [LARGE SCALE GENOMIC DNA]</scope>
    <source>
        <strain evidence="1">EP-1</strain>
        <tissue evidence="1">Whole</tissue>
    </source>
</reference>
<evidence type="ECO:0000313" key="1">
    <source>
        <dbReference type="EMBL" id="KAK7084827.1"/>
    </source>
</evidence>
<evidence type="ECO:0000313" key="2">
    <source>
        <dbReference type="Proteomes" id="UP001381693"/>
    </source>
</evidence>
<feature type="non-terminal residue" evidence="1">
    <location>
        <position position="1"/>
    </location>
</feature>
<dbReference type="Proteomes" id="UP001381693">
    <property type="component" value="Unassembled WGS sequence"/>
</dbReference>
<comment type="caution">
    <text evidence="1">The sequence shown here is derived from an EMBL/GenBank/DDBJ whole genome shotgun (WGS) entry which is preliminary data.</text>
</comment>
<gene>
    <name evidence="1" type="ORF">SK128_002371</name>
</gene>
<sequence length="51" mass="5923">NNTDSLQYTGGSPLEPSQSRLWVNPAWKGDWPYSNKAREHARLKCVYTRSR</sequence>
<dbReference type="AlphaFoldDB" id="A0AAN8XJS5"/>
<organism evidence="1 2">
    <name type="scientific">Halocaridina rubra</name>
    <name type="common">Hawaiian red shrimp</name>
    <dbReference type="NCBI Taxonomy" id="373956"/>
    <lineage>
        <taxon>Eukaryota</taxon>
        <taxon>Metazoa</taxon>
        <taxon>Ecdysozoa</taxon>
        <taxon>Arthropoda</taxon>
        <taxon>Crustacea</taxon>
        <taxon>Multicrustacea</taxon>
        <taxon>Malacostraca</taxon>
        <taxon>Eumalacostraca</taxon>
        <taxon>Eucarida</taxon>
        <taxon>Decapoda</taxon>
        <taxon>Pleocyemata</taxon>
        <taxon>Caridea</taxon>
        <taxon>Atyoidea</taxon>
        <taxon>Atyidae</taxon>
        <taxon>Halocaridina</taxon>
    </lineage>
</organism>